<feature type="region of interest" description="Disordered" evidence="1">
    <location>
        <begin position="99"/>
        <end position="119"/>
    </location>
</feature>
<organism evidence="2 3">
    <name type="scientific">Pyrenophora tritici-repentis</name>
    <dbReference type="NCBI Taxonomy" id="45151"/>
    <lineage>
        <taxon>Eukaryota</taxon>
        <taxon>Fungi</taxon>
        <taxon>Dikarya</taxon>
        <taxon>Ascomycota</taxon>
        <taxon>Pezizomycotina</taxon>
        <taxon>Dothideomycetes</taxon>
        <taxon>Pleosporomycetidae</taxon>
        <taxon>Pleosporales</taxon>
        <taxon>Pleosporineae</taxon>
        <taxon>Pleosporaceae</taxon>
        <taxon>Pyrenophora</taxon>
    </lineage>
</organism>
<keyword evidence="3" id="KW-1185">Reference proteome</keyword>
<accession>A0A922SWE3</accession>
<name>A0A922SWE3_9PLEO</name>
<evidence type="ECO:0000313" key="2">
    <source>
        <dbReference type="EMBL" id="KAI1509322.1"/>
    </source>
</evidence>
<sequence>MAELTVPDHLQAYLDYVCQAYEATLIESPKYRNMAEQTVPERLQALLTIVREANQIESDRIPLEAFLASLQHKPAETGERSSEDSQVIVNETHLSVRNSVASTPTDDSLVPHRTQTSPEAVSRAVQTDSATISLWDAVVPQARTEGYGRGFHEGIDVGYKSGFEEGKSLNMSEALSMGFERGKIEGFKMAQEQHKALEQERNVELAKELADEARVLEAQRAVGQAAEDMDQDCVSKYCVDDKAAGMDNKAAGVDNKVSSKGVTVEKSRAISTTFVGGRATSNGMMPKQSPTVSRAFVDDKVACNGMSWKEARIVSAAVTSKEKKAQATSNGADPFAVLLPLMRNK</sequence>
<evidence type="ECO:0008006" key="4">
    <source>
        <dbReference type="Google" id="ProtNLM"/>
    </source>
</evidence>
<dbReference type="OrthoDB" id="48036at2759"/>
<comment type="caution">
    <text evidence="2">The sequence shown here is derived from an EMBL/GenBank/DDBJ whole genome shotgun (WGS) entry which is preliminary data.</text>
</comment>
<protein>
    <recommendedName>
        <fullName evidence="4">Essential protein Yae1 N-terminal domain-containing protein</fullName>
    </recommendedName>
</protein>
<evidence type="ECO:0000313" key="3">
    <source>
        <dbReference type="Proteomes" id="UP000249757"/>
    </source>
</evidence>
<evidence type="ECO:0000256" key="1">
    <source>
        <dbReference type="SAM" id="MobiDB-lite"/>
    </source>
</evidence>
<dbReference type="Proteomes" id="UP000249757">
    <property type="component" value="Unassembled WGS sequence"/>
</dbReference>
<gene>
    <name evidence="2" type="ORF">Ptr86124_011862</name>
</gene>
<dbReference type="AlphaFoldDB" id="A0A922SWE3"/>
<dbReference type="EMBL" id="NRDI02000021">
    <property type="protein sequence ID" value="KAI1509322.1"/>
    <property type="molecule type" value="Genomic_DNA"/>
</dbReference>
<proteinExistence type="predicted"/>
<reference evidence="3" key="1">
    <citation type="journal article" date="2022" name="Microb. Genom.">
        <title>A global pangenome for the wheat fungal pathogen Pyrenophora tritici-repentis and prediction of effector protein structural homology.</title>
        <authorList>
            <person name="Moolhuijzen P.M."/>
            <person name="See P.T."/>
            <person name="Shi G."/>
            <person name="Powell H.R."/>
            <person name="Cockram J."/>
            <person name="Jorgensen L.N."/>
            <person name="Benslimane H."/>
            <person name="Strelkov S.E."/>
            <person name="Turner J."/>
            <person name="Liu Z."/>
            <person name="Moffat C.S."/>
        </authorList>
    </citation>
    <scope>NUCLEOTIDE SEQUENCE [LARGE SCALE GENOMIC DNA]</scope>
</reference>